<feature type="region of interest" description="Disordered" evidence="10">
    <location>
        <begin position="375"/>
        <end position="405"/>
    </location>
</feature>
<reference evidence="13" key="1">
    <citation type="submission" date="2023-06" db="EMBL/GenBank/DDBJ databases">
        <authorList>
            <person name="Delattre M."/>
        </authorList>
    </citation>
    <scope>NUCLEOTIDE SEQUENCE</scope>
    <source>
        <strain evidence="13">AF72</strain>
    </source>
</reference>
<evidence type="ECO:0000256" key="7">
    <source>
        <dbReference type="ARBA" id="ARBA00023170"/>
    </source>
</evidence>
<dbReference type="PANTHER" id="PTHR24235:SF18">
    <property type="entry name" value="G-PROTEIN COUPLED RECEPTORS FAMILY 1 PROFILE DOMAIN-CONTAINING PROTEIN"/>
    <property type="match status" value="1"/>
</dbReference>
<evidence type="ECO:0000256" key="2">
    <source>
        <dbReference type="ARBA" id="ARBA00010663"/>
    </source>
</evidence>
<comment type="caution">
    <text evidence="13">The sequence shown here is derived from an EMBL/GenBank/DDBJ whole genome shotgun (WGS) entry which is preliminary data.</text>
</comment>
<evidence type="ECO:0000256" key="6">
    <source>
        <dbReference type="ARBA" id="ARBA00023136"/>
    </source>
</evidence>
<organism evidence="13 14">
    <name type="scientific">Mesorhabditis spiculigera</name>
    <dbReference type="NCBI Taxonomy" id="96644"/>
    <lineage>
        <taxon>Eukaryota</taxon>
        <taxon>Metazoa</taxon>
        <taxon>Ecdysozoa</taxon>
        <taxon>Nematoda</taxon>
        <taxon>Chromadorea</taxon>
        <taxon>Rhabditida</taxon>
        <taxon>Rhabditina</taxon>
        <taxon>Rhabditomorpha</taxon>
        <taxon>Rhabditoidea</taxon>
        <taxon>Rhabditidae</taxon>
        <taxon>Mesorhabditinae</taxon>
        <taxon>Mesorhabditis</taxon>
    </lineage>
</organism>
<comment type="subcellular location">
    <subcellularLocation>
        <location evidence="1">Membrane</location>
        <topology evidence="1">Multi-pass membrane protein</topology>
    </subcellularLocation>
</comment>
<feature type="transmembrane region" description="Helical" evidence="11">
    <location>
        <begin position="282"/>
        <end position="307"/>
    </location>
</feature>
<dbReference type="CDD" id="cd15203">
    <property type="entry name" value="7tmA_NPYR-like"/>
    <property type="match status" value="1"/>
</dbReference>
<feature type="transmembrane region" description="Helical" evidence="11">
    <location>
        <begin position="189"/>
        <end position="210"/>
    </location>
</feature>
<keyword evidence="4 11" id="KW-1133">Transmembrane helix</keyword>
<dbReference type="AlphaFoldDB" id="A0AA36C8Y1"/>
<dbReference type="GO" id="GO:0043005">
    <property type="term" value="C:neuron projection"/>
    <property type="evidence" value="ECO:0007669"/>
    <property type="project" value="TreeGrafter"/>
</dbReference>
<evidence type="ECO:0000256" key="4">
    <source>
        <dbReference type="ARBA" id="ARBA00022989"/>
    </source>
</evidence>
<feature type="transmembrane region" description="Helical" evidence="11">
    <location>
        <begin position="248"/>
        <end position="267"/>
    </location>
</feature>
<keyword evidence="8 9" id="KW-0807">Transducer</keyword>
<evidence type="ECO:0000256" key="1">
    <source>
        <dbReference type="ARBA" id="ARBA00004141"/>
    </source>
</evidence>
<dbReference type="InterPro" id="IPR000276">
    <property type="entry name" value="GPCR_Rhodpsn"/>
</dbReference>
<accession>A0AA36C8Y1</accession>
<feature type="domain" description="G-protein coupled receptors family 1 profile" evidence="12">
    <location>
        <begin position="43"/>
        <end position="304"/>
    </location>
</feature>
<protein>
    <recommendedName>
        <fullName evidence="12">G-protein coupled receptors family 1 profile domain-containing protein</fullName>
    </recommendedName>
</protein>
<dbReference type="GO" id="GO:0042923">
    <property type="term" value="F:neuropeptide binding"/>
    <property type="evidence" value="ECO:0007669"/>
    <property type="project" value="TreeGrafter"/>
</dbReference>
<dbReference type="PRINTS" id="PR00237">
    <property type="entry name" value="GPCRRHODOPSN"/>
</dbReference>
<dbReference type="PROSITE" id="PS00237">
    <property type="entry name" value="G_PROTEIN_RECEP_F1_1"/>
    <property type="match status" value="1"/>
</dbReference>
<feature type="non-terminal residue" evidence="13">
    <location>
        <position position="405"/>
    </location>
</feature>
<feature type="transmembrane region" description="Helical" evidence="11">
    <location>
        <begin position="64"/>
        <end position="85"/>
    </location>
</feature>
<comment type="similarity">
    <text evidence="2 9">Belongs to the G-protein coupled receptor 1 family.</text>
</comment>
<evidence type="ECO:0000313" key="13">
    <source>
        <dbReference type="EMBL" id="CAJ0564135.1"/>
    </source>
</evidence>
<name>A0AA36C8Y1_9BILA</name>
<feature type="transmembrane region" description="Helical" evidence="11">
    <location>
        <begin position="31"/>
        <end position="52"/>
    </location>
</feature>
<dbReference type="PANTHER" id="PTHR24235">
    <property type="entry name" value="NEUROPEPTIDE Y RECEPTOR"/>
    <property type="match status" value="1"/>
</dbReference>
<dbReference type="Gene3D" id="1.20.1070.10">
    <property type="entry name" value="Rhodopsin 7-helix transmembrane proteins"/>
    <property type="match status" value="1"/>
</dbReference>
<keyword evidence="3 9" id="KW-0812">Transmembrane</keyword>
<dbReference type="SUPFAM" id="SSF81321">
    <property type="entry name" value="Family A G protein-coupled receptor-like"/>
    <property type="match status" value="1"/>
</dbReference>
<dbReference type="Pfam" id="PF00001">
    <property type="entry name" value="7tm_1"/>
    <property type="match status" value="1"/>
</dbReference>
<keyword evidence="6 11" id="KW-0472">Membrane</keyword>
<dbReference type="GO" id="GO:0004983">
    <property type="term" value="F:neuropeptide Y receptor activity"/>
    <property type="evidence" value="ECO:0007669"/>
    <property type="project" value="InterPro"/>
</dbReference>
<evidence type="ECO:0000256" key="11">
    <source>
        <dbReference type="SAM" id="Phobius"/>
    </source>
</evidence>
<evidence type="ECO:0000256" key="9">
    <source>
        <dbReference type="RuleBase" id="RU000688"/>
    </source>
</evidence>
<evidence type="ECO:0000256" key="5">
    <source>
        <dbReference type="ARBA" id="ARBA00023040"/>
    </source>
</evidence>
<evidence type="ECO:0000259" key="12">
    <source>
        <dbReference type="PROSITE" id="PS50262"/>
    </source>
</evidence>
<dbReference type="SMART" id="SM01381">
    <property type="entry name" value="7TM_GPCR_Srsx"/>
    <property type="match status" value="1"/>
</dbReference>
<feature type="transmembrane region" description="Helical" evidence="11">
    <location>
        <begin position="141"/>
        <end position="161"/>
    </location>
</feature>
<keyword evidence="14" id="KW-1185">Reference proteome</keyword>
<dbReference type="EMBL" id="CATQJA010000804">
    <property type="protein sequence ID" value="CAJ0564135.1"/>
    <property type="molecule type" value="Genomic_DNA"/>
</dbReference>
<dbReference type="InterPro" id="IPR017452">
    <property type="entry name" value="GPCR_Rhodpsn_7TM"/>
</dbReference>
<evidence type="ECO:0000256" key="10">
    <source>
        <dbReference type="SAM" id="MobiDB-lite"/>
    </source>
</evidence>
<sequence>MRPDCEDIREHLWVNKSDITLLPETQTIFGVIYSVFITFGVVGNLLVILSVLQNKSLQSVRNVFIVSLSCSDIVVSVVSGSITPITAFSKIWLFGAQLCYLVPLIQGTSLCFSTLTLMAISIDRFFLIIFPTKRHIRMSTAMKLVAFNAGLAMSISFPMFIKQRLVIYENFCGEICTEDWEDNEQLRTVYGTVVFVIQFIFPLVIITFCYSMISIKLSKGVLVRAEEGILTEQRKNAMKRRLRTNRMLIAMVGVFFCCWMPAVAFNFLRDYNWLPRFIVKQIYFYGIVTHCISMSSTVWNPILYALLNEQFRIAFSNLLRSCRNRDNSMKGHLTRSTMMLANVCKQQTFVTGTSFVRRNCSQSSIPLKTDASDELLNPTTRSMSPRVERQRSTNSLNISYPSYTD</sequence>
<feature type="transmembrane region" description="Helical" evidence="11">
    <location>
        <begin position="91"/>
        <end position="120"/>
    </location>
</feature>
<proteinExistence type="inferred from homology"/>
<dbReference type="GO" id="GO:0005886">
    <property type="term" value="C:plasma membrane"/>
    <property type="evidence" value="ECO:0007669"/>
    <property type="project" value="TreeGrafter"/>
</dbReference>
<gene>
    <name evidence="13" type="ORF">MSPICULIGERA_LOCUS2823</name>
</gene>
<evidence type="ECO:0000313" key="14">
    <source>
        <dbReference type="Proteomes" id="UP001177023"/>
    </source>
</evidence>
<feature type="compositionally biased region" description="Polar residues" evidence="10">
    <location>
        <begin position="392"/>
        <end position="405"/>
    </location>
</feature>
<dbReference type="PRINTS" id="PR01012">
    <property type="entry name" value="NRPEPTIDEYR"/>
</dbReference>
<keyword evidence="5 9" id="KW-0297">G-protein coupled receptor</keyword>
<evidence type="ECO:0000256" key="8">
    <source>
        <dbReference type="ARBA" id="ARBA00023224"/>
    </source>
</evidence>
<keyword evidence="7 9" id="KW-0675">Receptor</keyword>
<dbReference type="PROSITE" id="PS50262">
    <property type="entry name" value="G_PROTEIN_RECEP_F1_2"/>
    <property type="match status" value="1"/>
</dbReference>
<dbReference type="InterPro" id="IPR000611">
    <property type="entry name" value="NPY_rcpt"/>
</dbReference>
<dbReference type="Proteomes" id="UP001177023">
    <property type="component" value="Unassembled WGS sequence"/>
</dbReference>
<evidence type="ECO:0000256" key="3">
    <source>
        <dbReference type="ARBA" id="ARBA00022692"/>
    </source>
</evidence>